<evidence type="ECO:0000313" key="1">
    <source>
        <dbReference type="EMBL" id="GFR19682.1"/>
    </source>
</evidence>
<reference evidence="1" key="1">
    <citation type="submission" date="2020-07" db="EMBL/GenBank/DDBJ databases">
        <title>Multicomponent nature underlies the extraordinary mechanical properties of spider dragline silk.</title>
        <authorList>
            <person name="Kono N."/>
            <person name="Nakamura H."/>
            <person name="Mori M."/>
            <person name="Yoshida Y."/>
            <person name="Ohtoshi R."/>
            <person name="Malay A.D."/>
            <person name="Moran D.A.P."/>
            <person name="Tomita M."/>
            <person name="Numata K."/>
            <person name="Arakawa K."/>
        </authorList>
    </citation>
    <scope>NUCLEOTIDE SEQUENCE</scope>
</reference>
<comment type="caution">
    <text evidence="1">The sequence shown here is derived from an EMBL/GenBank/DDBJ whole genome shotgun (WGS) entry which is preliminary data.</text>
</comment>
<gene>
    <name evidence="1" type="ORF">TNCT_272991</name>
</gene>
<sequence>MSETKFKAIVFVVPKIKKLLLCGEFFTKLIKNEKVIRNTFALAIKSFWANQMMEKAMLSWLIEKELEQKVGTMSLKVPVFVAYLAKFKNKMEAYLNERFY</sequence>
<accession>A0A8X6H9X7</accession>
<protein>
    <submittedName>
        <fullName evidence="1">Uncharacterized protein</fullName>
    </submittedName>
</protein>
<name>A0A8X6H9X7_TRICU</name>
<organism evidence="1 2">
    <name type="scientific">Trichonephila clavata</name>
    <name type="common">Joro spider</name>
    <name type="synonym">Nephila clavata</name>
    <dbReference type="NCBI Taxonomy" id="2740835"/>
    <lineage>
        <taxon>Eukaryota</taxon>
        <taxon>Metazoa</taxon>
        <taxon>Ecdysozoa</taxon>
        <taxon>Arthropoda</taxon>
        <taxon>Chelicerata</taxon>
        <taxon>Arachnida</taxon>
        <taxon>Araneae</taxon>
        <taxon>Araneomorphae</taxon>
        <taxon>Entelegynae</taxon>
        <taxon>Araneoidea</taxon>
        <taxon>Nephilidae</taxon>
        <taxon>Trichonephila</taxon>
    </lineage>
</organism>
<proteinExistence type="predicted"/>
<dbReference type="AlphaFoldDB" id="A0A8X6H9X7"/>
<dbReference type="EMBL" id="BMAO01027803">
    <property type="protein sequence ID" value="GFR19682.1"/>
    <property type="molecule type" value="Genomic_DNA"/>
</dbReference>
<dbReference type="Proteomes" id="UP000887116">
    <property type="component" value="Unassembled WGS sequence"/>
</dbReference>
<keyword evidence="2" id="KW-1185">Reference proteome</keyword>
<evidence type="ECO:0000313" key="2">
    <source>
        <dbReference type="Proteomes" id="UP000887116"/>
    </source>
</evidence>